<dbReference type="Proteomes" id="UP001298681">
    <property type="component" value="Unassembled WGS sequence"/>
</dbReference>
<feature type="signal peptide" evidence="1">
    <location>
        <begin position="1"/>
        <end position="19"/>
    </location>
</feature>
<organism evidence="3 4">
    <name type="scientific">Anaeromassilibacillus senegalensis</name>
    <dbReference type="NCBI Taxonomy" id="1673717"/>
    <lineage>
        <taxon>Bacteria</taxon>
        <taxon>Bacillati</taxon>
        <taxon>Bacillota</taxon>
        <taxon>Clostridia</taxon>
        <taxon>Eubacteriales</taxon>
        <taxon>Acutalibacteraceae</taxon>
        <taxon>Anaeromassilibacillus</taxon>
    </lineage>
</organism>
<sequence>MKKMISLALCLLLGCFVLAGCSNSSEPFEEKSYTPDTPIHEIHLDVQDREIEVSLSEDEQVHIQYYENSKEYYDISVSDDNVLTMASASDKEWTDYIGGKPSAENRKISLQIPDALLDTLTLSTTNEDISLPALAVTGSINISSNGGNISFGNLDVGSALTLNVKNGDISGAIVGSYDDFSIQSEIKKGESNLPDKKDGGEKALTVSSNNGDVNIEFVDDK</sequence>
<evidence type="ECO:0000259" key="2">
    <source>
        <dbReference type="Pfam" id="PF13349"/>
    </source>
</evidence>
<evidence type="ECO:0000313" key="3">
    <source>
        <dbReference type="EMBL" id="MCG4609803.1"/>
    </source>
</evidence>
<evidence type="ECO:0000256" key="1">
    <source>
        <dbReference type="SAM" id="SignalP"/>
    </source>
</evidence>
<feature type="domain" description="DUF4097" evidence="2">
    <location>
        <begin position="39"/>
        <end position="170"/>
    </location>
</feature>
<name>A0ABS9MG80_9FIRM</name>
<dbReference type="InterPro" id="IPR025164">
    <property type="entry name" value="Toastrack_DUF4097"/>
</dbReference>
<comment type="caution">
    <text evidence="3">The sequence shown here is derived from an EMBL/GenBank/DDBJ whole genome shotgun (WGS) entry which is preliminary data.</text>
</comment>
<gene>
    <name evidence="3" type="ORF">L0P57_02435</name>
</gene>
<dbReference type="PROSITE" id="PS51257">
    <property type="entry name" value="PROKAR_LIPOPROTEIN"/>
    <property type="match status" value="1"/>
</dbReference>
<reference evidence="3 4" key="1">
    <citation type="submission" date="2022-01" db="EMBL/GenBank/DDBJ databases">
        <title>Collection of gut derived symbiotic bacterial strains cultured from healthy donors.</title>
        <authorList>
            <person name="Lin H."/>
            <person name="Kohout C."/>
            <person name="Waligurski E."/>
            <person name="Pamer E.G."/>
        </authorList>
    </citation>
    <scope>NUCLEOTIDE SEQUENCE [LARGE SCALE GENOMIC DNA]</scope>
    <source>
        <strain evidence="3 4">DFI.7.58</strain>
    </source>
</reference>
<proteinExistence type="predicted"/>
<keyword evidence="4" id="KW-1185">Reference proteome</keyword>
<dbReference type="RefSeq" id="WP_191362511.1">
    <property type="nucleotide sequence ID" value="NZ_JAKNHQ010000002.1"/>
</dbReference>
<protein>
    <submittedName>
        <fullName evidence="3">DUF4097 domain-containing protein</fullName>
    </submittedName>
</protein>
<accession>A0ABS9MG80</accession>
<evidence type="ECO:0000313" key="4">
    <source>
        <dbReference type="Proteomes" id="UP001298681"/>
    </source>
</evidence>
<keyword evidence="1" id="KW-0732">Signal</keyword>
<dbReference type="Pfam" id="PF13349">
    <property type="entry name" value="DUF4097"/>
    <property type="match status" value="1"/>
</dbReference>
<dbReference type="EMBL" id="JAKNHQ010000002">
    <property type="protein sequence ID" value="MCG4609803.1"/>
    <property type="molecule type" value="Genomic_DNA"/>
</dbReference>
<feature type="chain" id="PRO_5045094774" evidence="1">
    <location>
        <begin position="20"/>
        <end position="221"/>
    </location>
</feature>